<evidence type="ECO:0000259" key="8">
    <source>
        <dbReference type="Pfam" id="PF00462"/>
    </source>
</evidence>
<feature type="signal peptide" evidence="7">
    <location>
        <begin position="1"/>
        <end position="19"/>
    </location>
</feature>
<keyword evidence="9" id="KW-1185">Reference proteome</keyword>
<dbReference type="Proteomes" id="UP000887566">
    <property type="component" value="Unplaced"/>
</dbReference>
<sequence length="336" mass="37388">MAYFSAIAALLFIAQPISAQWDNYRVPGPIPGPQNTVNQQPAYVYNSNTQQWRQQQQQQQPWQQQQQQWRQPTYSAQQASYTQSACAGAAQPICACSSQANPSCPVAGYYCQRANQQELNAYQRTSQTDGVCCPSSSMQGSNQYYVNQGQQQQLQNVNQPRYQPQQIVPTYTSYPTAQNNFNSNSYASQISTQVSKHTVLMYTLSDCVYCKNAKTLLATLYSDLKPMSVDVDKTAAMEAQMTSDLQKVTGTNMFPMIFVCGTYVGGYDRLSILHRGAAREETVLSTIAATDEVGRARRRQISAVTTATARERATPIGIVGRSLDVLDKSQYECVNE</sequence>
<dbReference type="InterPro" id="IPR014025">
    <property type="entry name" value="Glutaredoxin_subgr"/>
</dbReference>
<evidence type="ECO:0000256" key="5">
    <source>
        <dbReference type="ARBA" id="ARBA00023157"/>
    </source>
</evidence>
<evidence type="ECO:0000256" key="1">
    <source>
        <dbReference type="ARBA" id="ARBA00002549"/>
    </source>
</evidence>
<dbReference type="PROSITE" id="PS00195">
    <property type="entry name" value="GLUTAREDOXIN_1"/>
    <property type="match status" value="1"/>
</dbReference>
<evidence type="ECO:0000313" key="9">
    <source>
        <dbReference type="Proteomes" id="UP000887566"/>
    </source>
</evidence>
<dbReference type="GO" id="GO:0015035">
    <property type="term" value="F:protein-disulfide reductase activity"/>
    <property type="evidence" value="ECO:0007669"/>
    <property type="project" value="TreeGrafter"/>
</dbReference>
<organism evidence="9 10">
    <name type="scientific">Plectus sambesii</name>
    <dbReference type="NCBI Taxonomy" id="2011161"/>
    <lineage>
        <taxon>Eukaryota</taxon>
        <taxon>Metazoa</taxon>
        <taxon>Ecdysozoa</taxon>
        <taxon>Nematoda</taxon>
        <taxon>Chromadorea</taxon>
        <taxon>Plectida</taxon>
        <taxon>Plectina</taxon>
        <taxon>Plectoidea</taxon>
        <taxon>Plectidae</taxon>
        <taxon>Plectus</taxon>
    </lineage>
</organism>
<keyword evidence="7" id="KW-0732">Signal</keyword>
<accession>A0A914UYN5</accession>
<dbReference type="InterPro" id="IPR011767">
    <property type="entry name" value="GLR_AS"/>
</dbReference>
<keyword evidence="3" id="KW-0813">Transport</keyword>
<dbReference type="AlphaFoldDB" id="A0A914UYN5"/>
<dbReference type="WBParaSite" id="PSAMB.scaffold1351size32640.g12658.t1">
    <property type="protein sequence ID" value="PSAMB.scaffold1351size32640.g12658.t1"/>
    <property type="gene ID" value="PSAMB.scaffold1351size32640.g12658"/>
</dbReference>
<dbReference type="PANTHER" id="PTHR46679:SF1">
    <property type="entry name" value="GLUTAREDOXIN-2, MITOCHONDRIAL"/>
    <property type="match status" value="1"/>
</dbReference>
<keyword evidence="4" id="KW-0249">Electron transport</keyword>
<dbReference type="PRINTS" id="PR00160">
    <property type="entry name" value="GLUTAREDOXIN"/>
</dbReference>
<evidence type="ECO:0000256" key="7">
    <source>
        <dbReference type="SAM" id="SignalP"/>
    </source>
</evidence>
<dbReference type="SUPFAM" id="SSF52833">
    <property type="entry name" value="Thioredoxin-like"/>
    <property type="match status" value="1"/>
</dbReference>
<dbReference type="PROSITE" id="PS51354">
    <property type="entry name" value="GLUTAREDOXIN_2"/>
    <property type="match status" value="1"/>
</dbReference>
<dbReference type="Pfam" id="PF00462">
    <property type="entry name" value="Glutaredoxin"/>
    <property type="match status" value="1"/>
</dbReference>
<name>A0A914UYN5_9BILA</name>
<dbReference type="Gene3D" id="3.40.30.10">
    <property type="entry name" value="Glutaredoxin"/>
    <property type="match status" value="1"/>
</dbReference>
<dbReference type="InterPro" id="IPR036249">
    <property type="entry name" value="Thioredoxin-like_sf"/>
</dbReference>
<comment type="similarity">
    <text evidence="2">Belongs to the glutaredoxin family.</text>
</comment>
<dbReference type="PANTHER" id="PTHR46679">
    <property type="match status" value="1"/>
</dbReference>
<dbReference type="InterPro" id="IPR002109">
    <property type="entry name" value="Glutaredoxin"/>
</dbReference>
<evidence type="ECO:0000256" key="4">
    <source>
        <dbReference type="ARBA" id="ARBA00022982"/>
    </source>
</evidence>
<keyword evidence="6" id="KW-0676">Redox-active center</keyword>
<reference evidence="10" key="1">
    <citation type="submission" date="2022-11" db="UniProtKB">
        <authorList>
            <consortium name="WormBaseParasite"/>
        </authorList>
    </citation>
    <scope>IDENTIFICATION</scope>
</reference>
<evidence type="ECO:0000313" key="10">
    <source>
        <dbReference type="WBParaSite" id="PSAMB.scaffold1351size32640.g12658.t1"/>
    </source>
</evidence>
<proteinExistence type="inferred from homology"/>
<feature type="domain" description="Glutaredoxin" evidence="8">
    <location>
        <begin position="199"/>
        <end position="264"/>
    </location>
</feature>
<evidence type="ECO:0000256" key="2">
    <source>
        <dbReference type="ARBA" id="ARBA00007787"/>
    </source>
</evidence>
<feature type="chain" id="PRO_5037617155" evidence="7">
    <location>
        <begin position="20"/>
        <end position="336"/>
    </location>
</feature>
<comment type="function">
    <text evidence="1">Has a glutathione-disulfide oxidoreductase activity in the presence of NADPH and glutathione reductase. Reduces low molecular weight disulfides and proteins.</text>
</comment>
<protein>
    <submittedName>
        <fullName evidence="10">Glutaredoxin domain-containing protein</fullName>
    </submittedName>
</protein>
<dbReference type="GO" id="GO:0005739">
    <property type="term" value="C:mitochondrion"/>
    <property type="evidence" value="ECO:0007669"/>
    <property type="project" value="TreeGrafter"/>
</dbReference>
<evidence type="ECO:0000256" key="3">
    <source>
        <dbReference type="ARBA" id="ARBA00022448"/>
    </source>
</evidence>
<keyword evidence="5" id="KW-1015">Disulfide bond</keyword>
<evidence type="ECO:0000256" key="6">
    <source>
        <dbReference type="ARBA" id="ARBA00023284"/>
    </source>
</evidence>